<dbReference type="AlphaFoldDB" id="A0AAU9E6S7"/>
<accession>A0AAU9E6S7</accession>
<evidence type="ECO:0000256" key="1">
    <source>
        <dbReference type="SAM" id="Phobius"/>
    </source>
</evidence>
<evidence type="ECO:0000313" key="2">
    <source>
        <dbReference type="EMBL" id="BEP30429.1"/>
    </source>
</evidence>
<evidence type="ECO:0000313" key="3">
    <source>
        <dbReference type="Proteomes" id="UP001321786"/>
    </source>
</evidence>
<dbReference type="KEGG" id="hprf:HLPR_27600"/>
<feature type="transmembrane region" description="Helical" evidence="1">
    <location>
        <begin position="73"/>
        <end position="98"/>
    </location>
</feature>
<evidence type="ECO:0008006" key="4">
    <source>
        <dbReference type="Google" id="ProtNLM"/>
    </source>
</evidence>
<keyword evidence="3" id="KW-1185">Reference proteome</keyword>
<organism evidence="2 3">
    <name type="scientific">Helicovermis profundi</name>
    <dbReference type="NCBI Taxonomy" id="3065157"/>
    <lineage>
        <taxon>Bacteria</taxon>
        <taxon>Bacillati</taxon>
        <taxon>Bacillota</taxon>
        <taxon>Clostridia</taxon>
        <taxon>Helicovermis</taxon>
    </lineage>
</organism>
<dbReference type="RefSeq" id="WP_338536015.1">
    <property type="nucleotide sequence ID" value="NZ_AP028654.1"/>
</dbReference>
<keyword evidence="1" id="KW-1133">Transmembrane helix</keyword>
<gene>
    <name evidence="2" type="ORF">HLPR_27600</name>
</gene>
<keyword evidence="1" id="KW-0472">Membrane</keyword>
<feature type="transmembrane region" description="Helical" evidence="1">
    <location>
        <begin position="288"/>
        <end position="305"/>
    </location>
</feature>
<proteinExistence type="predicted"/>
<name>A0AAU9E6S7_9FIRM</name>
<feature type="transmembrane region" description="Helical" evidence="1">
    <location>
        <begin position="6"/>
        <end position="24"/>
    </location>
</feature>
<protein>
    <recommendedName>
        <fullName evidence="4">Type II secretion system protein GspF domain-containing protein</fullName>
    </recommendedName>
</protein>
<sequence>MKISIIAFTTVIIYAAVVYLVLILRNNLIINKYFTRNSKMYSDEKMLRNSFRIKKSFLDDINRKYLIKSGITLLFPSLSIYSFIGIIVIIFFITLFFSSITMSISIPSISMSLIISLFPIIGLDMFRKYNSTKSRKLLVNFIGTMNRWCQVKEDVFFCFEKTLHTGIGNPIDRYISDFLVQVNTGVDAVEALEIFQSKIDNEIFRVFIINIKEAVKSRGNLLKLFSGLEEEAYKLEEEFNRRKISLFKDKLLIYVIMVSVIAIYYYLINNNISVRNFYLNTNTGRILLAVYSIIFFLGFLLSLELNKYNY</sequence>
<keyword evidence="1" id="KW-0812">Transmembrane</keyword>
<feature type="transmembrane region" description="Helical" evidence="1">
    <location>
        <begin position="251"/>
        <end position="268"/>
    </location>
</feature>
<feature type="transmembrane region" description="Helical" evidence="1">
    <location>
        <begin position="104"/>
        <end position="126"/>
    </location>
</feature>
<reference evidence="2 3" key="1">
    <citation type="submission" date="2023-08" db="EMBL/GenBank/DDBJ databases">
        <title>Helicovermis profunda gen. nov., sp. nov., a novel mesophilic, fermentative bacterium within the Bacillota from a deep-sea hydrothermal vent chimney.</title>
        <authorList>
            <person name="Miyazaki U."/>
            <person name="Mizutani D."/>
            <person name="Hashimoto Y."/>
            <person name="Tame A."/>
            <person name="Sawayama S."/>
            <person name="Miyazaki J."/>
            <person name="Takai K."/>
            <person name="Nakagawa S."/>
        </authorList>
    </citation>
    <scope>NUCLEOTIDE SEQUENCE [LARGE SCALE GENOMIC DNA]</scope>
    <source>
        <strain evidence="2 3">S502</strain>
    </source>
</reference>
<dbReference type="EMBL" id="AP028654">
    <property type="protein sequence ID" value="BEP30429.1"/>
    <property type="molecule type" value="Genomic_DNA"/>
</dbReference>
<dbReference type="Proteomes" id="UP001321786">
    <property type="component" value="Chromosome"/>
</dbReference>